<dbReference type="CDD" id="cd03886">
    <property type="entry name" value="M20_Acy1"/>
    <property type="match status" value="1"/>
</dbReference>
<dbReference type="InterPro" id="IPR011650">
    <property type="entry name" value="Peptidase_M20_dimer"/>
</dbReference>
<dbReference type="SUPFAM" id="SSF55031">
    <property type="entry name" value="Bacterial exopeptidase dimerisation domain"/>
    <property type="match status" value="1"/>
</dbReference>
<feature type="binding site" evidence="3">
    <location>
        <position position="121"/>
    </location>
    <ligand>
        <name>Mn(2+)</name>
        <dbReference type="ChEBI" id="CHEBI:29035"/>
        <label>2</label>
    </ligand>
</feature>
<dbReference type="InParanoid" id="A9USI2"/>
<comment type="cofactor">
    <cofactor evidence="3">
        <name>Mn(2+)</name>
        <dbReference type="ChEBI" id="CHEBI:29035"/>
    </cofactor>
    <text evidence="3">The Mn(2+) ion enhances activity.</text>
</comment>
<feature type="non-terminal residue" evidence="5">
    <location>
        <position position="330"/>
    </location>
</feature>
<comment type="similarity">
    <text evidence="1">Belongs to the peptidase M20 family.</text>
</comment>
<feature type="binding site" evidence="3">
    <location>
        <position position="86"/>
    </location>
    <ligand>
        <name>Mn(2+)</name>
        <dbReference type="ChEBI" id="CHEBI:29035"/>
        <label>2</label>
    </ligand>
</feature>
<dbReference type="GO" id="GO:0046872">
    <property type="term" value="F:metal ion binding"/>
    <property type="evidence" value="ECO:0007669"/>
    <property type="project" value="UniProtKB-KW"/>
</dbReference>
<keyword evidence="2" id="KW-0378">Hydrolase</keyword>
<dbReference type="SUPFAM" id="SSF53187">
    <property type="entry name" value="Zn-dependent exopeptidases"/>
    <property type="match status" value="1"/>
</dbReference>
<dbReference type="FunFam" id="3.30.70.360:FF:000014">
    <property type="entry name" value="N-acyl-L-amino acid amidohydrolase"/>
    <property type="match status" value="1"/>
</dbReference>
<dbReference type="PANTHER" id="PTHR11014">
    <property type="entry name" value="PEPTIDASE M20 FAMILY MEMBER"/>
    <property type="match status" value="1"/>
</dbReference>
<feature type="binding site" evidence="3">
    <location>
        <position position="145"/>
    </location>
    <ligand>
        <name>Mn(2+)</name>
        <dbReference type="ChEBI" id="CHEBI:29035"/>
        <label>2</label>
    </ligand>
</feature>
<evidence type="ECO:0000313" key="5">
    <source>
        <dbReference type="EMBL" id="EDQ91786.1"/>
    </source>
</evidence>
<dbReference type="NCBIfam" id="TIGR01891">
    <property type="entry name" value="amidohydrolases"/>
    <property type="match status" value="1"/>
</dbReference>
<accession>A9USI2</accession>
<reference evidence="5 6" key="1">
    <citation type="journal article" date="2008" name="Nature">
        <title>The genome of the choanoflagellate Monosiga brevicollis and the origin of metazoans.</title>
        <authorList>
            <consortium name="JGI Sequencing"/>
            <person name="King N."/>
            <person name="Westbrook M.J."/>
            <person name="Young S.L."/>
            <person name="Kuo A."/>
            <person name="Abedin M."/>
            <person name="Chapman J."/>
            <person name="Fairclough S."/>
            <person name="Hellsten U."/>
            <person name="Isogai Y."/>
            <person name="Letunic I."/>
            <person name="Marr M."/>
            <person name="Pincus D."/>
            <person name="Putnam N."/>
            <person name="Rokas A."/>
            <person name="Wright K.J."/>
            <person name="Zuzow R."/>
            <person name="Dirks W."/>
            <person name="Good M."/>
            <person name="Goodstein D."/>
            <person name="Lemons D."/>
            <person name="Li W."/>
            <person name="Lyons J.B."/>
            <person name="Morris A."/>
            <person name="Nichols S."/>
            <person name="Richter D.J."/>
            <person name="Salamov A."/>
            <person name="Bork P."/>
            <person name="Lim W.A."/>
            <person name="Manning G."/>
            <person name="Miller W.T."/>
            <person name="McGinnis W."/>
            <person name="Shapiro H."/>
            <person name="Tjian R."/>
            <person name="Grigoriev I.V."/>
            <person name="Rokhsar D."/>
        </authorList>
    </citation>
    <scope>NUCLEOTIDE SEQUENCE [LARGE SCALE GENOMIC DNA]</scope>
    <source>
        <strain evidence="6">MX1 / ATCC 50154</strain>
    </source>
</reference>
<gene>
    <name evidence="5" type="ORF">MONBRDRAFT_1658</name>
</gene>
<dbReference type="AlphaFoldDB" id="A9USI2"/>
<sequence length="330" mass="34498">RRHLHEHPELSWQEHQTAAYVRRQIIALGLSPRDLCTTGLICDVPDASGSTAGPKIAIRADLDALPIQEATALPFASQSPGIMHACGHDGHTAMGLGALRLLIAGEAPPLPVRFIFQPAEELATGSAAMIKAGALEDVVAVFGGHLDNRYPCGTFIVHEGCVNASTDTVRIEVQGKAGHAARPHQCVDAVVLASSIVMQLQTLVARTVDPGRPAVVTIGRLQAGTAYNVVAGNAVLEGTIRCTDADTRALLLDRVAAIATGTATTLGGSARTTFSDGVPPVINSPRWTAVAREAVLAVGGQPQPLPTANLGAEDFANYLQHVPGFFVRYG</sequence>
<dbReference type="OMA" id="TYWVRLA"/>
<dbReference type="Proteomes" id="UP000001357">
    <property type="component" value="Unassembled WGS sequence"/>
</dbReference>
<keyword evidence="3" id="KW-0479">Metal-binding</keyword>
<proteinExistence type="inferred from homology"/>
<protein>
    <recommendedName>
        <fullName evidence="4">Peptidase M20 dimerisation domain-containing protein</fullName>
    </recommendedName>
</protein>
<dbReference type="KEGG" id="mbr:MONBRDRAFT_1658"/>
<dbReference type="Gene3D" id="3.40.630.10">
    <property type="entry name" value="Zn peptidases"/>
    <property type="match status" value="1"/>
</dbReference>
<feature type="binding site" evidence="3">
    <location>
        <position position="88"/>
    </location>
    <ligand>
        <name>Mn(2+)</name>
        <dbReference type="ChEBI" id="CHEBI:29035"/>
        <label>2</label>
    </ligand>
</feature>
<dbReference type="EMBL" id="CH991544">
    <property type="protein sequence ID" value="EDQ91786.1"/>
    <property type="molecule type" value="Genomic_DNA"/>
</dbReference>
<evidence type="ECO:0000256" key="2">
    <source>
        <dbReference type="ARBA" id="ARBA00022801"/>
    </source>
</evidence>
<organism evidence="5 6">
    <name type="scientific">Monosiga brevicollis</name>
    <name type="common">Choanoflagellate</name>
    <dbReference type="NCBI Taxonomy" id="81824"/>
    <lineage>
        <taxon>Eukaryota</taxon>
        <taxon>Choanoflagellata</taxon>
        <taxon>Craspedida</taxon>
        <taxon>Salpingoecidae</taxon>
        <taxon>Monosiga</taxon>
    </lineage>
</organism>
<evidence type="ECO:0000313" key="6">
    <source>
        <dbReference type="Proteomes" id="UP000001357"/>
    </source>
</evidence>
<dbReference type="PANTHER" id="PTHR11014:SF63">
    <property type="entry name" value="METALLOPEPTIDASE, PUTATIVE (AFU_ORTHOLOGUE AFUA_6G09600)-RELATED"/>
    <property type="match status" value="1"/>
</dbReference>
<keyword evidence="3" id="KW-0464">Manganese</keyword>
<dbReference type="Gene3D" id="3.30.70.360">
    <property type="match status" value="1"/>
</dbReference>
<dbReference type="Pfam" id="PF01546">
    <property type="entry name" value="Peptidase_M20"/>
    <property type="match status" value="1"/>
</dbReference>
<dbReference type="RefSeq" id="XP_001743072.1">
    <property type="nucleotide sequence ID" value="XM_001743020.1"/>
</dbReference>
<dbReference type="Pfam" id="PF07687">
    <property type="entry name" value="M20_dimer"/>
    <property type="match status" value="1"/>
</dbReference>
<name>A9USI2_MONBE</name>
<evidence type="ECO:0000256" key="1">
    <source>
        <dbReference type="ARBA" id="ARBA00006153"/>
    </source>
</evidence>
<feature type="non-terminal residue" evidence="5">
    <location>
        <position position="1"/>
    </location>
</feature>
<dbReference type="InterPro" id="IPR036264">
    <property type="entry name" value="Bact_exopeptidase_dim_dom"/>
</dbReference>
<dbReference type="MEROPS" id="M20.015"/>
<evidence type="ECO:0000259" key="4">
    <source>
        <dbReference type="Pfam" id="PF07687"/>
    </source>
</evidence>
<dbReference type="GeneID" id="5888400"/>
<dbReference type="eggNOG" id="ENOG502QQEM">
    <property type="taxonomic scope" value="Eukaryota"/>
</dbReference>
<dbReference type="InterPro" id="IPR002933">
    <property type="entry name" value="Peptidase_M20"/>
</dbReference>
<dbReference type="PIRSF" id="PIRSF005962">
    <property type="entry name" value="Pept_M20D_amidohydro"/>
    <property type="match status" value="1"/>
</dbReference>
<evidence type="ECO:0000256" key="3">
    <source>
        <dbReference type="PIRSR" id="PIRSR005962-1"/>
    </source>
</evidence>
<feature type="domain" description="Peptidase M20 dimerisation" evidence="4">
    <location>
        <begin position="168"/>
        <end position="259"/>
    </location>
</feature>
<dbReference type="GO" id="GO:0016787">
    <property type="term" value="F:hydrolase activity"/>
    <property type="evidence" value="ECO:0000318"/>
    <property type="project" value="GO_Central"/>
</dbReference>
<keyword evidence="6" id="KW-1185">Reference proteome</keyword>
<dbReference type="InterPro" id="IPR017439">
    <property type="entry name" value="Amidohydrolase"/>
</dbReference>